<protein>
    <submittedName>
        <fullName evidence="2">HupE/UreJ family protein</fullName>
    </submittedName>
</protein>
<feature type="transmembrane region" description="Helical" evidence="1">
    <location>
        <begin position="149"/>
        <end position="175"/>
    </location>
</feature>
<name>A0ABT2FHI0_9GAMM</name>
<dbReference type="EMBL" id="JAKOGG010000003">
    <property type="protein sequence ID" value="MCS4555792.1"/>
    <property type="molecule type" value="Genomic_DNA"/>
</dbReference>
<gene>
    <name evidence="2" type="ORF">L9G74_05020</name>
</gene>
<evidence type="ECO:0000256" key="1">
    <source>
        <dbReference type="SAM" id="Phobius"/>
    </source>
</evidence>
<keyword evidence="1" id="KW-1133">Transmembrane helix</keyword>
<evidence type="ECO:0000313" key="2">
    <source>
        <dbReference type="EMBL" id="MCS4555792.1"/>
    </source>
</evidence>
<feature type="transmembrane region" description="Helical" evidence="1">
    <location>
        <begin position="39"/>
        <end position="58"/>
    </location>
</feature>
<feature type="transmembrane region" description="Helical" evidence="1">
    <location>
        <begin position="89"/>
        <end position="109"/>
    </location>
</feature>
<sequence>MRTLTALAEHPFRLPITLLVLSLCWFAYAPVLAPELPNFPIWQSIATVLFMVGVGIWAMQIGGRALWALPLSFSVLLLCGLATQHTTVAMIFAEEGMLLAVFLIGMLVAGNVRWSVHGAIALTGVLAFAFGYSFAHLNPLSSSSLGDQLLLLGGPLVTAGILCCLLGESACYALVKTQHRNIALGYGGVMLAAGFLLVLIR</sequence>
<keyword evidence="3" id="KW-1185">Reference proteome</keyword>
<keyword evidence="1" id="KW-0472">Membrane</keyword>
<feature type="transmembrane region" description="Helical" evidence="1">
    <location>
        <begin position="65"/>
        <end position="83"/>
    </location>
</feature>
<organism evidence="2 3">
    <name type="scientific">Shewanella electrica</name>
    <dbReference type="NCBI Taxonomy" id="515560"/>
    <lineage>
        <taxon>Bacteria</taxon>
        <taxon>Pseudomonadati</taxon>
        <taxon>Pseudomonadota</taxon>
        <taxon>Gammaproteobacteria</taxon>
        <taxon>Alteromonadales</taxon>
        <taxon>Shewanellaceae</taxon>
        <taxon>Shewanella</taxon>
    </lineage>
</organism>
<comment type="caution">
    <text evidence="2">The sequence shown here is derived from an EMBL/GenBank/DDBJ whole genome shotgun (WGS) entry which is preliminary data.</text>
</comment>
<evidence type="ECO:0000313" key="3">
    <source>
        <dbReference type="Proteomes" id="UP001201549"/>
    </source>
</evidence>
<feature type="transmembrane region" description="Helical" evidence="1">
    <location>
        <begin position="182"/>
        <end position="200"/>
    </location>
</feature>
<feature type="transmembrane region" description="Helical" evidence="1">
    <location>
        <begin position="12"/>
        <end position="33"/>
    </location>
</feature>
<reference evidence="3" key="1">
    <citation type="submission" date="2023-07" db="EMBL/GenBank/DDBJ databases">
        <title>Shewanella mangrovi sp. nov., an acetaldehyde- degrading bacterium isolated from mangrove sediment.</title>
        <authorList>
            <person name="Liu Y."/>
        </authorList>
    </citation>
    <scope>NUCLEOTIDE SEQUENCE [LARGE SCALE GENOMIC DNA]</scope>
    <source>
        <strain evidence="3">C32</strain>
    </source>
</reference>
<keyword evidence="1" id="KW-0812">Transmembrane</keyword>
<accession>A0ABT2FHI0</accession>
<dbReference type="InterPro" id="IPR007038">
    <property type="entry name" value="HupE_UreJ"/>
</dbReference>
<dbReference type="RefSeq" id="WP_238895204.1">
    <property type="nucleotide sequence ID" value="NZ_JAKOGG010000003.1"/>
</dbReference>
<dbReference type="Pfam" id="PF04955">
    <property type="entry name" value="HupE_UreJ"/>
    <property type="match status" value="1"/>
</dbReference>
<dbReference type="Proteomes" id="UP001201549">
    <property type="component" value="Unassembled WGS sequence"/>
</dbReference>
<proteinExistence type="predicted"/>
<feature type="transmembrane region" description="Helical" evidence="1">
    <location>
        <begin position="116"/>
        <end position="137"/>
    </location>
</feature>